<proteinExistence type="predicted"/>
<evidence type="ECO:0000313" key="2">
    <source>
        <dbReference type="EMBL" id="MTW18607.1"/>
    </source>
</evidence>
<protein>
    <submittedName>
        <fullName evidence="2">Fumarylacetoacetate hydrolase family protein</fullName>
    </submittedName>
    <submittedName>
        <fullName evidence="3">Ureidoglycolate lyase</fullName>
    </submittedName>
</protein>
<sequence>MKLATYIGLHKRPRLGVVDLEQRAVLDLAAAAEAVHRRPDPSFSDMLALIDSAGPGLARVDELVREWPSEAVDDLDGVTLLAPIPIPRQLRDAMAFEEHVRNSRKQVEQRTGRPQKIPEVWYDRPVYYKCNRFNVVGHEADVVWPSFSEWMDYELELACVIGRTGRDITAANAPAHVFGFTIYNDFSARDVQFEEMRAGLGPAKGKDFDTGNVFGPWIVTPDELGDPHALAMEVRVDGERWGGGHSSAMHWTFWDLIAHVSRGETLYAGEIIGSGTVGTGSAHELGRTLSPGTVIELEIEKIGVLRNRLIKP</sequence>
<accession>A0A327JXE4</accession>
<dbReference type="GO" id="GO:0016787">
    <property type="term" value="F:hydrolase activity"/>
    <property type="evidence" value="ECO:0007669"/>
    <property type="project" value="UniProtKB-KW"/>
</dbReference>
<reference evidence="3" key="2">
    <citation type="submission" date="2018-10" db="EMBL/GenBank/DDBJ databases">
        <authorList>
            <person name="Peiro R."/>
            <person name="Begona"/>
            <person name="Cbmso G."/>
            <person name="Lopez M."/>
            <person name="Gonzalez S."/>
            <person name="Sacristan E."/>
            <person name="Castillo E."/>
        </authorList>
    </citation>
    <scope>NUCLEOTIDE SEQUENCE</scope>
    <source>
        <strain evidence="3">Rhod_genome</strain>
    </source>
</reference>
<dbReference type="SUPFAM" id="SSF56529">
    <property type="entry name" value="FAH"/>
    <property type="match status" value="1"/>
</dbReference>
<name>A0A327JXE4_9BRAD</name>
<evidence type="ECO:0000259" key="1">
    <source>
        <dbReference type="Pfam" id="PF01557"/>
    </source>
</evidence>
<evidence type="ECO:0000313" key="3">
    <source>
        <dbReference type="EMBL" id="VCU07254.1"/>
    </source>
</evidence>
<dbReference type="InterPro" id="IPR036663">
    <property type="entry name" value="Fumarylacetoacetase_C_sf"/>
</dbReference>
<feature type="domain" description="Fumarylacetoacetase-like C-terminal" evidence="1">
    <location>
        <begin position="92"/>
        <end position="309"/>
    </location>
</feature>
<dbReference type="PANTHER" id="PTHR43211">
    <property type="entry name" value="FUMARYLACETOACETATE HYDROLASE"/>
    <property type="match status" value="1"/>
</dbReference>
<keyword evidence="2" id="KW-0378">Hydrolase</keyword>
<dbReference type="PANTHER" id="PTHR43211:SF1">
    <property type="entry name" value="BLL6422 PROTEIN"/>
    <property type="match status" value="1"/>
</dbReference>
<dbReference type="EMBL" id="WNKV01000018">
    <property type="protein sequence ID" value="MTW18607.1"/>
    <property type="molecule type" value="Genomic_DNA"/>
</dbReference>
<dbReference type="Proteomes" id="UP000289200">
    <property type="component" value="Unassembled WGS sequence"/>
</dbReference>
<dbReference type="OrthoDB" id="5197601at2"/>
<keyword evidence="3" id="KW-0456">Lyase</keyword>
<reference evidence="2 5" key="3">
    <citation type="submission" date="2019-11" db="EMBL/GenBank/DDBJ databases">
        <title>Whole-genome sequence of Rhodoplanes serenus DSM 18633, type strain.</title>
        <authorList>
            <person name="Kyndt J.A."/>
            <person name="Meyer T.E."/>
        </authorList>
    </citation>
    <scope>NUCLEOTIDE SEQUENCE [LARGE SCALE GENOMIC DNA]</scope>
    <source>
        <strain evidence="2 5">DSM 18633</strain>
    </source>
</reference>
<reference evidence="4" key="1">
    <citation type="submission" date="2018-10" db="EMBL/GenBank/DDBJ databases">
        <authorList>
            <person name="Peiro R."/>
            <person name="Begona"/>
            <person name="Cbmso G."/>
            <person name="Lopez M."/>
            <person name="Gonzalez S."/>
            <person name="Sacristan E."/>
            <person name="Castillo E."/>
        </authorList>
    </citation>
    <scope>NUCLEOTIDE SEQUENCE [LARGE SCALE GENOMIC DNA]</scope>
</reference>
<dbReference type="Proteomes" id="UP000438991">
    <property type="component" value="Unassembled WGS sequence"/>
</dbReference>
<evidence type="ECO:0000313" key="4">
    <source>
        <dbReference type="Proteomes" id="UP000289200"/>
    </source>
</evidence>
<dbReference type="EMBL" id="UWOC01000033">
    <property type="protein sequence ID" value="VCU07254.1"/>
    <property type="molecule type" value="Genomic_DNA"/>
</dbReference>
<keyword evidence="4" id="KW-1185">Reference proteome</keyword>
<gene>
    <name evidence="2" type="ORF">GJ689_20615</name>
    <name evidence="3" type="ORF">RHODGE_RHODGE_00539</name>
</gene>
<dbReference type="Pfam" id="PF01557">
    <property type="entry name" value="FAA_hydrolase"/>
    <property type="match status" value="1"/>
</dbReference>
<dbReference type="Gene3D" id="3.90.850.10">
    <property type="entry name" value="Fumarylacetoacetase-like, C-terminal domain"/>
    <property type="match status" value="1"/>
</dbReference>
<comment type="caution">
    <text evidence="3">The sequence shown here is derived from an EMBL/GenBank/DDBJ whole genome shotgun (WGS) entry which is preliminary data.</text>
</comment>
<dbReference type="InterPro" id="IPR011234">
    <property type="entry name" value="Fumarylacetoacetase-like_C"/>
</dbReference>
<dbReference type="RefSeq" id="WP_111388364.1">
    <property type="nucleotide sequence ID" value="NZ_NPEW01000344.1"/>
</dbReference>
<dbReference type="GO" id="GO:0016829">
    <property type="term" value="F:lyase activity"/>
    <property type="evidence" value="ECO:0007669"/>
    <property type="project" value="UniProtKB-KW"/>
</dbReference>
<dbReference type="AlphaFoldDB" id="A0A327JXE4"/>
<organism evidence="3 4">
    <name type="scientific">Rhodoplanes serenus</name>
    <dbReference type="NCBI Taxonomy" id="200615"/>
    <lineage>
        <taxon>Bacteria</taxon>
        <taxon>Pseudomonadati</taxon>
        <taxon>Pseudomonadota</taxon>
        <taxon>Alphaproteobacteria</taxon>
        <taxon>Hyphomicrobiales</taxon>
        <taxon>Nitrobacteraceae</taxon>
        <taxon>Rhodoplanes</taxon>
    </lineage>
</organism>
<evidence type="ECO:0000313" key="5">
    <source>
        <dbReference type="Proteomes" id="UP000438991"/>
    </source>
</evidence>